<dbReference type="GO" id="GO:0005886">
    <property type="term" value="C:plasma membrane"/>
    <property type="evidence" value="ECO:0007669"/>
    <property type="project" value="UniProtKB-SubCell"/>
</dbReference>
<dbReference type="PROSITE" id="PS50929">
    <property type="entry name" value="ABC_TM1F"/>
    <property type="match status" value="1"/>
</dbReference>
<feature type="transmembrane region" description="Helical" evidence="9">
    <location>
        <begin position="257"/>
        <end position="278"/>
    </location>
</feature>
<evidence type="ECO:0000256" key="4">
    <source>
        <dbReference type="ARBA" id="ARBA00022741"/>
    </source>
</evidence>
<dbReference type="InterPro" id="IPR003593">
    <property type="entry name" value="AAA+_ATPase"/>
</dbReference>
<sequence>MACKKNTSKMDWTVWTKFISMYVKPNYILLCVSVVLMIIAAIATAASAQLMDPIINKIFISKDIKKLWNICGMILIVFFTKSISVYLYKLIISIINGKISRKISQDLFSKLISLNMDDISKIQTGKIITYFNTDIRNIRQIIESIVIGVAKELFTIFFLVGLMFWKSWQLSIIALIGFPIAFYPLIKLTSKLRKVVRIFQNSSERLNIFLQNRFDGIKTVKSFAQEDCEIGSMKKITNELFDLEIKSSRIGFIGSPLMEFMGGFAIALVILYGGYGVIDGKMTAGNFFSFLTALLMLYKPLKSTSSISTTLQNGYISIVRIFEIFNIEGKISYNKSSKDKDIDIYNPKIEIKDLSFSYKDKDTSSVILDNINLTIQAGEKIALVGESGGGKSTIVKLIMRFYDVSSGSISINGVNIKEMSVKHLRKNISYVSQEAFLFDESILFNLTYGISDYTEADIEKCLKLANAYDFIQNIPGKLNGKVGHMGSNLSTGQKQRLVIARAMLKNAPIIILDEATSALDNKTEKDVQDALNELITGKTTIIIAHRLSTVTFCDKILLLANGSIAESGKHEEMLKNENSLYYKLYHAHNI</sequence>
<evidence type="ECO:0000256" key="5">
    <source>
        <dbReference type="ARBA" id="ARBA00022840"/>
    </source>
</evidence>
<feature type="transmembrane region" description="Helical" evidence="9">
    <location>
        <begin position="141"/>
        <end position="162"/>
    </location>
</feature>
<dbReference type="SMART" id="SM00382">
    <property type="entry name" value="AAA"/>
    <property type="match status" value="1"/>
</dbReference>
<dbReference type="Gene3D" id="1.20.1560.10">
    <property type="entry name" value="ABC transporter type 1, transmembrane domain"/>
    <property type="match status" value="1"/>
</dbReference>
<gene>
    <name evidence="12" type="ORF">Deia_01038</name>
</gene>
<dbReference type="GO" id="GO:0016887">
    <property type="term" value="F:ATP hydrolysis activity"/>
    <property type="evidence" value="ECO:0007669"/>
    <property type="project" value="InterPro"/>
</dbReference>
<dbReference type="PROSITE" id="PS50893">
    <property type="entry name" value="ABC_TRANSPORTER_2"/>
    <property type="match status" value="1"/>
</dbReference>
<protein>
    <submittedName>
        <fullName evidence="12">Lipid A export-like ABC transporter permease</fullName>
    </submittedName>
</protein>
<dbReference type="PANTHER" id="PTHR43394">
    <property type="entry name" value="ATP-DEPENDENT PERMEASE MDL1, MITOCHONDRIAL"/>
    <property type="match status" value="1"/>
</dbReference>
<evidence type="ECO:0000256" key="7">
    <source>
        <dbReference type="ARBA" id="ARBA00023136"/>
    </source>
</evidence>
<comment type="function">
    <text evidence="8">Part of an ABC transporter complex. Transmembrane domains (TMD) form a pore in the inner membrane and the ATP-binding domain (NBD) is responsible for energy generation.</text>
</comment>
<evidence type="ECO:0000259" key="11">
    <source>
        <dbReference type="PROSITE" id="PS50929"/>
    </source>
</evidence>
<dbReference type="AlphaFoldDB" id="A0A5B8XEZ0"/>
<evidence type="ECO:0000259" key="10">
    <source>
        <dbReference type="PROSITE" id="PS50893"/>
    </source>
</evidence>
<dbReference type="EMBL" id="CP029077">
    <property type="protein sequence ID" value="QED23820.1"/>
    <property type="molecule type" value="Genomic_DNA"/>
</dbReference>
<feature type="transmembrane region" description="Helical" evidence="9">
    <location>
        <begin position="27"/>
        <end position="47"/>
    </location>
</feature>
<dbReference type="InterPro" id="IPR003439">
    <property type="entry name" value="ABC_transporter-like_ATP-bd"/>
</dbReference>
<dbReference type="SUPFAM" id="SSF90123">
    <property type="entry name" value="ABC transporter transmembrane region"/>
    <property type="match status" value="1"/>
</dbReference>
<dbReference type="InterPro" id="IPR011527">
    <property type="entry name" value="ABC1_TM_dom"/>
</dbReference>
<feature type="domain" description="ABC transporter" evidence="10">
    <location>
        <begin position="349"/>
        <end position="586"/>
    </location>
</feature>
<organism evidence="12 13">
    <name type="scientific">Candidatus Deianiraea vastatrix</name>
    <dbReference type="NCBI Taxonomy" id="2163644"/>
    <lineage>
        <taxon>Bacteria</taxon>
        <taxon>Pseudomonadati</taxon>
        <taxon>Pseudomonadota</taxon>
        <taxon>Alphaproteobacteria</taxon>
        <taxon>Rickettsiales</taxon>
        <taxon>Candidatus Deianiraeaceae</taxon>
        <taxon>Candidatus Deianiraea</taxon>
    </lineage>
</organism>
<dbReference type="GO" id="GO:0005524">
    <property type="term" value="F:ATP binding"/>
    <property type="evidence" value="ECO:0007669"/>
    <property type="project" value="UniProtKB-KW"/>
</dbReference>
<evidence type="ECO:0000256" key="9">
    <source>
        <dbReference type="SAM" id="Phobius"/>
    </source>
</evidence>
<evidence type="ECO:0000256" key="2">
    <source>
        <dbReference type="ARBA" id="ARBA00005417"/>
    </source>
</evidence>
<feature type="domain" description="ABC transmembrane type-1" evidence="11">
    <location>
        <begin position="32"/>
        <end position="313"/>
    </location>
</feature>
<keyword evidence="5" id="KW-0067">ATP-binding</keyword>
<comment type="subcellular location">
    <subcellularLocation>
        <location evidence="1">Cell membrane</location>
        <topology evidence="1">Multi-pass membrane protein</topology>
    </subcellularLocation>
</comment>
<keyword evidence="4" id="KW-0547">Nucleotide-binding</keyword>
<dbReference type="SUPFAM" id="SSF52540">
    <property type="entry name" value="P-loop containing nucleoside triphosphate hydrolases"/>
    <property type="match status" value="1"/>
</dbReference>
<dbReference type="FunFam" id="3.40.50.300:FF:000218">
    <property type="entry name" value="Multidrug ABC transporter ATP-binding protein"/>
    <property type="match status" value="1"/>
</dbReference>
<dbReference type="InterPro" id="IPR027417">
    <property type="entry name" value="P-loop_NTPase"/>
</dbReference>
<dbReference type="InterPro" id="IPR039421">
    <property type="entry name" value="Type_1_exporter"/>
</dbReference>
<evidence type="ECO:0000313" key="13">
    <source>
        <dbReference type="Proteomes" id="UP000321934"/>
    </source>
</evidence>
<dbReference type="Proteomes" id="UP000321934">
    <property type="component" value="Chromosome"/>
</dbReference>
<keyword evidence="3 9" id="KW-0812">Transmembrane</keyword>
<keyword evidence="7 9" id="KW-0472">Membrane</keyword>
<comment type="similarity">
    <text evidence="2">Belongs to the ABC transporter superfamily.</text>
</comment>
<feature type="transmembrane region" description="Helical" evidence="9">
    <location>
        <begin position="168"/>
        <end position="186"/>
    </location>
</feature>
<dbReference type="PANTHER" id="PTHR43394:SF1">
    <property type="entry name" value="ATP-BINDING CASSETTE SUB-FAMILY B MEMBER 10, MITOCHONDRIAL"/>
    <property type="match status" value="1"/>
</dbReference>
<keyword evidence="6 9" id="KW-1133">Transmembrane helix</keyword>
<evidence type="ECO:0000256" key="8">
    <source>
        <dbReference type="ARBA" id="ARBA00024725"/>
    </source>
</evidence>
<name>A0A5B8XEZ0_9RICK</name>
<proteinExistence type="inferred from homology"/>
<accession>A0A5B8XEZ0</accession>
<evidence type="ECO:0000256" key="6">
    <source>
        <dbReference type="ARBA" id="ARBA00022989"/>
    </source>
</evidence>
<evidence type="ECO:0000313" key="12">
    <source>
        <dbReference type="EMBL" id="QED23820.1"/>
    </source>
</evidence>
<dbReference type="RefSeq" id="WP_146821218.1">
    <property type="nucleotide sequence ID" value="NZ_CP029077.1"/>
</dbReference>
<reference evidence="12 13" key="1">
    <citation type="journal article" date="2019" name="ISME J.">
        <title>Deianiraea, an extracellular bacterium associated with the ciliate Paramecium, suggests an alternative scenario for the evolution of Rickettsiales.</title>
        <authorList>
            <person name="Castelli M."/>
            <person name="Sabaneyeva E."/>
            <person name="Lanzoni O."/>
            <person name="Lebedeva N."/>
            <person name="Floriano A.M."/>
            <person name="Gaiarsa S."/>
            <person name="Benken K."/>
            <person name="Modeo L."/>
            <person name="Bandi C."/>
            <person name="Potekhin A."/>
            <person name="Sassera D."/>
            <person name="Petroni G."/>
        </authorList>
    </citation>
    <scope>NUCLEOTIDE SEQUENCE [LARGE SCALE GENOMIC DNA]</scope>
    <source>
        <strain evidence="12">CyL4-1</strain>
    </source>
</reference>
<evidence type="ECO:0000256" key="3">
    <source>
        <dbReference type="ARBA" id="ARBA00022692"/>
    </source>
</evidence>
<dbReference type="GO" id="GO:0015421">
    <property type="term" value="F:ABC-type oligopeptide transporter activity"/>
    <property type="evidence" value="ECO:0007669"/>
    <property type="project" value="TreeGrafter"/>
</dbReference>
<keyword evidence="13" id="KW-1185">Reference proteome</keyword>
<dbReference type="Pfam" id="PF00005">
    <property type="entry name" value="ABC_tran"/>
    <property type="match status" value="1"/>
</dbReference>
<dbReference type="Gene3D" id="3.40.50.300">
    <property type="entry name" value="P-loop containing nucleotide triphosphate hydrolases"/>
    <property type="match status" value="1"/>
</dbReference>
<dbReference type="Pfam" id="PF00664">
    <property type="entry name" value="ABC_membrane"/>
    <property type="match status" value="1"/>
</dbReference>
<dbReference type="CDD" id="cd18552">
    <property type="entry name" value="ABC_6TM_MsbA_like"/>
    <property type="match status" value="1"/>
</dbReference>
<evidence type="ECO:0000256" key="1">
    <source>
        <dbReference type="ARBA" id="ARBA00004651"/>
    </source>
</evidence>
<feature type="transmembrane region" description="Helical" evidence="9">
    <location>
        <begin position="67"/>
        <end position="88"/>
    </location>
</feature>
<dbReference type="InterPro" id="IPR036640">
    <property type="entry name" value="ABC1_TM_sf"/>
</dbReference>
<dbReference type="OrthoDB" id="5288404at2"/>